<evidence type="ECO:0008006" key="3">
    <source>
        <dbReference type="Google" id="ProtNLM"/>
    </source>
</evidence>
<feature type="transmembrane region" description="Helical" evidence="1">
    <location>
        <begin position="204"/>
        <end position="227"/>
    </location>
</feature>
<evidence type="ECO:0000313" key="2">
    <source>
        <dbReference type="EMBL" id="CAA9322372.1"/>
    </source>
</evidence>
<feature type="transmembrane region" description="Helical" evidence="1">
    <location>
        <begin position="160"/>
        <end position="181"/>
    </location>
</feature>
<dbReference type="InterPro" id="IPR011737">
    <property type="entry name" value="CHP02206_TP0381"/>
</dbReference>
<feature type="transmembrane region" description="Helical" evidence="1">
    <location>
        <begin position="16"/>
        <end position="34"/>
    </location>
</feature>
<dbReference type="AlphaFoldDB" id="A0A6J4L408"/>
<feature type="transmembrane region" description="Helical" evidence="1">
    <location>
        <begin position="102"/>
        <end position="122"/>
    </location>
</feature>
<feature type="transmembrane region" description="Helical" evidence="1">
    <location>
        <begin position="46"/>
        <end position="64"/>
    </location>
</feature>
<keyword evidence="1" id="KW-1133">Transmembrane helix</keyword>
<name>A0A6J4L408_9ACTN</name>
<organism evidence="2">
    <name type="scientific">uncultured Nocardioidaceae bacterium</name>
    <dbReference type="NCBI Taxonomy" id="253824"/>
    <lineage>
        <taxon>Bacteria</taxon>
        <taxon>Bacillati</taxon>
        <taxon>Actinomycetota</taxon>
        <taxon>Actinomycetes</taxon>
        <taxon>Propionibacteriales</taxon>
        <taxon>Nocardioidaceae</taxon>
        <taxon>environmental samples</taxon>
    </lineage>
</organism>
<dbReference type="EMBL" id="CADCUI010000001">
    <property type="protein sequence ID" value="CAA9322372.1"/>
    <property type="molecule type" value="Genomic_DNA"/>
</dbReference>
<feature type="transmembrane region" description="Helical" evidence="1">
    <location>
        <begin position="76"/>
        <end position="95"/>
    </location>
</feature>
<dbReference type="Pfam" id="PF14808">
    <property type="entry name" value="TMEM164"/>
    <property type="match status" value="1"/>
</dbReference>
<keyword evidence="1" id="KW-0472">Membrane</keyword>
<proteinExistence type="predicted"/>
<dbReference type="NCBIfam" id="TIGR02206">
    <property type="entry name" value="intg_mem_TP0381"/>
    <property type="match status" value="1"/>
</dbReference>
<reference evidence="2" key="1">
    <citation type="submission" date="2020-02" db="EMBL/GenBank/DDBJ databases">
        <authorList>
            <person name="Meier V. D."/>
        </authorList>
    </citation>
    <scope>NUCLEOTIDE SEQUENCE</scope>
    <source>
        <strain evidence="2">AVDCRST_MAG34</strain>
    </source>
</reference>
<keyword evidence="1" id="KW-0812">Transmembrane</keyword>
<accession>A0A6J4L408</accession>
<feature type="transmembrane region" description="Helical" evidence="1">
    <location>
        <begin position="134"/>
        <end position="153"/>
    </location>
</feature>
<sequence length="242" mass="26528">MSPLATTRFEAFSGEHLVLLAIFLAGLVVAAARGRAHRNTGTEVRVRRTAAAALAGVAVAMQAYQLTPADFDIDTSLPLALCDVATVSAVIALWTRDRRAAAFTYYVGLTLTIQGILTPSLAEGFPHPRYFGFWALHFCVVWTASYLTWGLGLTPTWRMYRFAVLATATWAVTVFCFNVVADTNYGYLNAKPGSASLLDLMGPWPWYVLVEVAVIAAAWAALLTLPWRPATRRSVERQAERI</sequence>
<evidence type="ECO:0000256" key="1">
    <source>
        <dbReference type="SAM" id="Phobius"/>
    </source>
</evidence>
<protein>
    <recommendedName>
        <fullName evidence="3">TIGR02206 family membrane protein</fullName>
    </recommendedName>
</protein>
<gene>
    <name evidence="2" type="ORF">AVDCRST_MAG34-1514</name>
</gene>